<dbReference type="FunFam" id="3.40.50.410:FF:000045">
    <property type="entry name" value="general transcription factor IIH subunit 3 isoform X1"/>
    <property type="match status" value="1"/>
</dbReference>
<evidence type="ECO:0000256" key="8">
    <source>
        <dbReference type="ARBA" id="ARBA00023163"/>
    </source>
</evidence>
<evidence type="ECO:0000256" key="11">
    <source>
        <dbReference type="ARBA" id="ARBA00057028"/>
    </source>
</evidence>
<keyword evidence="7 15" id="KW-0805">Transcription regulation</keyword>
<evidence type="ECO:0000256" key="6">
    <source>
        <dbReference type="ARBA" id="ARBA00022833"/>
    </source>
</evidence>
<evidence type="ECO:0000256" key="1">
    <source>
        <dbReference type="ARBA" id="ARBA00004123"/>
    </source>
</evidence>
<keyword evidence="4 15" id="KW-0227">DNA damage</keyword>
<name>A0AAQ4QYC7_GASAC</name>
<dbReference type="Ensembl" id="ENSGACT00000073684.1">
    <property type="protein sequence ID" value="ENSGACP00000056329.1"/>
    <property type="gene ID" value="ENSGACG00000008083.2"/>
</dbReference>
<dbReference type="GeneTree" id="ENSGT00390000013143"/>
<evidence type="ECO:0000256" key="3">
    <source>
        <dbReference type="ARBA" id="ARBA00022723"/>
    </source>
</evidence>
<dbReference type="AlphaFoldDB" id="A0AAQ4QYC7"/>
<dbReference type="GO" id="GO:0006289">
    <property type="term" value="P:nucleotide-excision repair"/>
    <property type="evidence" value="ECO:0007669"/>
    <property type="project" value="UniProtKB-UniRule"/>
</dbReference>
<reference evidence="16" key="2">
    <citation type="submission" date="2025-08" db="UniProtKB">
        <authorList>
            <consortium name="Ensembl"/>
        </authorList>
    </citation>
    <scope>IDENTIFICATION</scope>
</reference>
<keyword evidence="10 15" id="KW-0539">Nucleus</keyword>
<evidence type="ECO:0000313" key="16">
    <source>
        <dbReference type="Ensembl" id="ENSGACP00000056329.1"/>
    </source>
</evidence>
<dbReference type="GO" id="GO:0000439">
    <property type="term" value="C:transcription factor TFIIH core complex"/>
    <property type="evidence" value="ECO:0007669"/>
    <property type="project" value="UniProtKB-UniRule"/>
</dbReference>
<evidence type="ECO:0000256" key="13">
    <source>
        <dbReference type="ARBA" id="ARBA00070131"/>
    </source>
</evidence>
<keyword evidence="17" id="KW-1185">Reference proteome</keyword>
<keyword evidence="3 15" id="KW-0479">Metal-binding</keyword>
<evidence type="ECO:0000256" key="2">
    <source>
        <dbReference type="ARBA" id="ARBA00005273"/>
    </source>
</evidence>
<evidence type="ECO:0000256" key="7">
    <source>
        <dbReference type="ARBA" id="ARBA00023015"/>
    </source>
</evidence>
<evidence type="ECO:0000256" key="9">
    <source>
        <dbReference type="ARBA" id="ARBA00023204"/>
    </source>
</evidence>
<dbReference type="InterPro" id="IPR036465">
    <property type="entry name" value="vWFA_dom_sf"/>
</dbReference>
<keyword evidence="6 15" id="KW-0862">Zinc</keyword>
<dbReference type="GO" id="GO:0006355">
    <property type="term" value="P:regulation of DNA-templated transcription"/>
    <property type="evidence" value="ECO:0007669"/>
    <property type="project" value="InterPro"/>
</dbReference>
<protein>
    <recommendedName>
        <fullName evidence="13 15">General transcription factor IIH subunit 3</fullName>
    </recommendedName>
    <alternativeName>
        <fullName evidence="14 15">General transcription factor IIH polypeptide 3</fullName>
    </alternativeName>
</protein>
<evidence type="ECO:0000256" key="15">
    <source>
        <dbReference type="RuleBase" id="RU368090"/>
    </source>
</evidence>
<comment type="function">
    <text evidence="11 15">Component of the general transcription and DNA repair factor IIH (TFIIH) core complex, which is involved in general and transcription-coupled nucleotide excision repair (NER) of damaged DNA and, when complexed to CAK, in RNA transcription by RNA polymerase II. In NER, TFIIH acts by opening DNA around the lesion to allow the excision of the damaged oligonucleotide and its replacement by a new DNA fragment. In transcription, TFIIH has an essential role in transcription initiation. When the pre-initiation complex (PIC) has been established, TFIIH is required for promoter opening and promoter escape. Phosphorylation of the C-terminal tail (CTD) of the largest subunit of RNA polymerase II by the kinase module CAK controls the initiation of transcription.</text>
</comment>
<dbReference type="GO" id="GO:0005675">
    <property type="term" value="C:transcription factor TFIIH holo complex"/>
    <property type="evidence" value="ECO:0007669"/>
    <property type="project" value="UniProtKB-UniRule"/>
</dbReference>
<evidence type="ECO:0000256" key="4">
    <source>
        <dbReference type="ARBA" id="ARBA00022763"/>
    </source>
</evidence>
<comment type="subunit">
    <text evidence="12 15">Part of a TFIID-containing RNA polymerase II pre-initiation complex that is composed of TBP and at least GTF2A1, GTF2A2, GTF2E1, GTF2E2, GTF2F1, GTF2H2, GTF2H3, GTF2H4, GTF2H5, GTF2B, TCEA1, ERCC2, ERCC3, TAF1, TAF2, TAF3, TAF4, TAF5, TAF6, TAF7, TAF8, TAF9, TAF10, TAF11, TAF12 and TAF13. Component of the 7-subunit TFIIH core complex composed of XPB/ERCC3, XPD/ERCC2, GTF2H1, GTF2H2, GTF2H3, GTF2H4 and GTF2H5, which is active in NER. The core complex associates with the 3-subunit CDK-activating kinase (CAK) module composed of CCNH/cyclin H, CDK7 and MNAT1 to form the 10-subunit holoenzyme (holo-TFIIH) active in transcription. Interacts with RARA; the interaction requires prior phosphorylation of RARA on 'Ser-369' which then enhances interaction of RARA with CDK7.</text>
</comment>
<proteinExistence type="inferred from homology"/>
<dbReference type="GO" id="GO:0008270">
    <property type="term" value="F:zinc ion binding"/>
    <property type="evidence" value="ECO:0007669"/>
    <property type="project" value="UniProtKB-KW"/>
</dbReference>
<evidence type="ECO:0000313" key="17">
    <source>
        <dbReference type="Proteomes" id="UP000007635"/>
    </source>
</evidence>
<organism evidence="16 17">
    <name type="scientific">Gasterosteus aculeatus aculeatus</name>
    <name type="common">three-spined stickleback</name>
    <dbReference type="NCBI Taxonomy" id="481459"/>
    <lineage>
        <taxon>Eukaryota</taxon>
        <taxon>Metazoa</taxon>
        <taxon>Chordata</taxon>
        <taxon>Craniata</taxon>
        <taxon>Vertebrata</taxon>
        <taxon>Euteleostomi</taxon>
        <taxon>Actinopterygii</taxon>
        <taxon>Neopterygii</taxon>
        <taxon>Teleostei</taxon>
        <taxon>Neoteleostei</taxon>
        <taxon>Acanthomorphata</taxon>
        <taxon>Eupercaria</taxon>
        <taxon>Perciformes</taxon>
        <taxon>Cottioidei</taxon>
        <taxon>Gasterosteales</taxon>
        <taxon>Gasterosteidae</taxon>
        <taxon>Gasterosteus</taxon>
    </lineage>
</organism>
<comment type="similarity">
    <text evidence="2 15">Belongs to the TFB4 family.</text>
</comment>
<evidence type="ECO:0000256" key="14">
    <source>
        <dbReference type="ARBA" id="ARBA00077678"/>
    </source>
</evidence>
<evidence type="ECO:0000256" key="5">
    <source>
        <dbReference type="ARBA" id="ARBA00022771"/>
    </source>
</evidence>
<comment type="subcellular location">
    <subcellularLocation>
        <location evidence="1 15">Nucleus</location>
    </subcellularLocation>
</comment>
<accession>A0AAQ4QYC7</accession>
<reference evidence="16" key="3">
    <citation type="submission" date="2025-09" db="UniProtKB">
        <authorList>
            <consortium name="Ensembl"/>
        </authorList>
    </citation>
    <scope>IDENTIFICATION</scope>
</reference>
<keyword evidence="5 15" id="KW-0863">Zinc-finger</keyword>
<reference evidence="16 17" key="1">
    <citation type="journal article" date="2021" name="G3 (Bethesda)">
        <title>Improved contiguity of the threespine stickleback genome using long-read sequencing.</title>
        <authorList>
            <person name="Nath S."/>
            <person name="Shaw D.E."/>
            <person name="White M.A."/>
        </authorList>
    </citation>
    <scope>NUCLEOTIDE SEQUENCE [LARGE SCALE GENOMIC DNA]</scope>
    <source>
        <strain evidence="16 17">Lake Benthic</strain>
    </source>
</reference>
<dbReference type="Pfam" id="PF03850">
    <property type="entry name" value="Tfb4"/>
    <property type="match status" value="1"/>
</dbReference>
<sequence>MASEEEINLLVIVVDVNPIWWGQQAQRETDLSLSKCLDAVMVLGNSYMAMARTSRLAVIASHCEDSHFLYPGKSWRTGDSSGDDAYSSGDGKYELLAVANNFIAEEVRKVMSKTEVRGNSTDTLLAGTLAKALCFGQEMKSRILVIKAAEDCARQYMNFMNVIFAAQKQNILIDACVLDSDSGLLQQACDITGGLYLKIPQKVALAQYLLWVFLPDSEQRSQLVLPPPAHVDYRAACFCHRNLIEIGYVCSVCLSIFCNFSPICTTCETAFKIQLPQMVKPKKKKLKQPT</sequence>
<evidence type="ECO:0000256" key="10">
    <source>
        <dbReference type="ARBA" id="ARBA00023242"/>
    </source>
</evidence>
<keyword evidence="9 15" id="KW-0234">DNA repair</keyword>
<dbReference type="PANTHER" id="PTHR12831:SF0">
    <property type="entry name" value="GENERAL TRANSCRIPTION FACTOR IIH SUBUNIT 3"/>
    <property type="match status" value="1"/>
</dbReference>
<keyword evidence="8 15" id="KW-0804">Transcription</keyword>
<dbReference type="InterPro" id="IPR004600">
    <property type="entry name" value="TFIIH_Tfb4/GTF2H3"/>
</dbReference>
<evidence type="ECO:0000256" key="12">
    <source>
        <dbReference type="ARBA" id="ARBA00064441"/>
    </source>
</evidence>
<dbReference type="Gene3D" id="3.40.50.410">
    <property type="entry name" value="von Willebrand factor, type A domain"/>
    <property type="match status" value="1"/>
</dbReference>
<dbReference type="PANTHER" id="PTHR12831">
    <property type="entry name" value="TRANSCRIPTION INITIATION FACTOR IIH TFIIH , POLYPEPTIDE 3-RELATED"/>
    <property type="match status" value="1"/>
</dbReference>
<dbReference type="Proteomes" id="UP000007635">
    <property type="component" value="Chromosome XIII"/>
</dbReference>